<dbReference type="PANTHER" id="PTHR45823:SF1">
    <property type="entry name" value="T-SNARE COILED-COIL HOMOLOGY DOMAIN-CONTAINING PROTEIN"/>
    <property type="match status" value="1"/>
</dbReference>
<name>A0A0A9Y0N5_LYGHE</name>
<organism evidence="3">
    <name type="scientific">Lygus hesperus</name>
    <name type="common">Western plant bug</name>
    <dbReference type="NCBI Taxonomy" id="30085"/>
    <lineage>
        <taxon>Eukaryota</taxon>
        <taxon>Metazoa</taxon>
        <taxon>Ecdysozoa</taxon>
        <taxon>Arthropoda</taxon>
        <taxon>Hexapoda</taxon>
        <taxon>Insecta</taxon>
        <taxon>Pterygota</taxon>
        <taxon>Neoptera</taxon>
        <taxon>Paraneoptera</taxon>
        <taxon>Hemiptera</taxon>
        <taxon>Heteroptera</taxon>
        <taxon>Panheteroptera</taxon>
        <taxon>Cimicomorpha</taxon>
        <taxon>Miridae</taxon>
        <taxon>Mirini</taxon>
        <taxon>Lygus</taxon>
    </lineage>
</organism>
<evidence type="ECO:0000259" key="2">
    <source>
        <dbReference type="PROSITE" id="PS50158"/>
    </source>
</evidence>
<dbReference type="PANTHER" id="PTHR45823">
    <property type="entry name" value="T-SNARE COILED-COIL HOMOLOGY DOMAIN-CONTAINING PROTEIN"/>
    <property type="match status" value="1"/>
</dbReference>
<evidence type="ECO:0000313" key="3">
    <source>
        <dbReference type="EMBL" id="JAG23080.1"/>
    </source>
</evidence>
<reference evidence="3" key="2">
    <citation type="submission" date="2014-07" db="EMBL/GenBank/DDBJ databases">
        <authorList>
            <person name="Hull J."/>
        </authorList>
    </citation>
    <scope>NUCLEOTIDE SEQUENCE</scope>
</reference>
<dbReference type="InterPro" id="IPR036875">
    <property type="entry name" value="Znf_CCHC_sf"/>
</dbReference>
<dbReference type="Pfam" id="PF14893">
    <property type="entry name" value="PNMA"/>
    <property type="match status" value="1"/>
</dbReference>
<evidence type="ECO:0000313" key="4">
    <source>
        <dbReference type="EMBL" id="JAG49897.1"/>
    </source>
</evidence>
<dbReference type="EMBL" id="GBHO01020524">
    <property type="protein sequence ID" value="JAG23080.1"/>
    <property type="molecule type" value="Transcribed_RNA"/>
</dbReference>
<dbReference type="EMBL" id="GBRD01015929">
    <property type="protein sequence ID" value="JAG49897.1"/>
    <property type="molecule type" value="Transcribed_RNA"/>
</dbReference>
<dbReference type="SUPFAM" id="SSF57756">
    <property type="entry name" value="Retrovirus zinc finger-like domains"/>
    <property type="match status" value="1"/>
</dbReference>
<dbReference type="InterPro" id="IPR048270">
    <property type="entry name" value="PNMA_C"/>
</dbReference>
<proteinExistence type="predicted"/>
<sequence length="327" mass="36419">MGSCRKREGRVGRKLNEHTSKTFDGSGLWEEFIFQFQWRSRVDQWTDVEKAGHLVDSLRGQALSLICVLGDSVSVFDDMVAALEKRYSCRGQEQNFMCQLRTRHQKSAESLTSFAVDLEILTRRALPGVSNEVIEKVALQQFYDGVRDDRIRESVVASSSTSLCDALFVAMQVEARLLRANMFHDIVNRRVGMSPGGIQRKIPYWKWKCSKCGKRGHLRSKCPWRSDASSNNNLSIRAKSAFSTFKSKSLPEAATEEIQYGMIVGSKAPSAPDSVGIRSVEDNVCSRSENSGCESGNDMVEGGNYGVTLTQVESTFSNGSLSLRSLK</sequence>
<reference evidence="4" key="3">
    <citation type="submission" date="2014-09" db="EMBL/GenBank/DDBJ databases">
        <authorList>
            <person name="Magalhaes I.L.F."/>
            <person name="Oliveira U."/>
            <person name="Santos F.R."/>
            <person name="Vidigal T.H.D.A."/>
            <person name="Brescovit A.D."/>
            <person name="Santos A.J."/>
        </authorList>
    </citation>
    <scope>NUCLEOTIDE SEQUENCE</scope>
</reference>
<dbReference type="GO" id="GO:0003676">
    <property type="term" value="F:nucleic acid binding"/>
    <property type="evidence" value="ECO:0007669"/>
    <property type="project" value="InterPro"/>
</dbReference>
<keyword evidence="1" id="KW-0862">Zinc</keyword>
<accession>A0A0A9Y0N5</accession>
<protein>
    <submittedName>
        <fullName evidence="3">Modulator of apoptosis 1</fullName>
    </submittedName>
</protein>
<keyword evidence="1" id="KW-0863">Zinc-finger</keyword>
<feature type="domain" description="CCHC-type" evidence="2">
    <location>
        <begin position="208"/>
        <end position="223"/>
    </location>
</feature>
<keyword evidence="1" id="KW-0479">Metal-binding</keyword>
<evidence type="ECO:0000256" key="1">
    <source>
        <dbReference type="PROSITE-ProRule" id="PRU00047"/>
    </source>
</evidence>
<gene>
    <name evidence="3" type="primary">MOAP1</name>
    <name evidence="3" type="ORF">CM83_7819</name>
</gene>
<dbReference type="AlphaFoldDB" id="A0A0A9Y0N5"/>
<dbReference type="InterPro" id="IPR001878">
    <property type="entry name" value="Znf_CCHC"/>
</dbReference>
<dbReference type="GO" id="GO:0008270">
    <property type="term" value="F:zinc ion binding"/>
    <property type="evidence" value="ECO:0007669"/>
    <property type="project" value="UniProtKB-KW"/>
</dbReference>
<dbReference type="PROSITE" id="PS50158">
    <property type="entry name" value="ZF_CCHC"/>
    <property type="match status" value="1"/>
</dbReference>
<reference evidence="3" key="1">
    <citation type="journal article" date="2014" name="PLoS ONE">
        <title>Transcriptome-Based Identification of ABC Transporters in the Western Tarnished Plant Bug Lygus hesperus.</title>
        <authorList>
            <person name="Hull J.J."/>
            <person name="Chaney K."/>
            <person name="Geib S.M."/>
            <person name="Fabrick J.A."/>
            <person name="Brent C.S."/>
            <person name="Walsh D."/>
            <person name="Lavine L.C."/>
        </authorList>
    </citation>
    <scope>NUCLEOTIDE SEQUENCE</scope>
</reference>